<dbReference type="AlphaFoldDB" id="A0A7X6LWX3"/>
<protein>
    <submittedName>
        <fullName evidence="4">Zinc-binding alcohol dehydrogenase family protein</fullName>
    </submittedName>
</protein>
<dbReference type="GO" id="GO:0003960">
    <property type="term" value="F:quinone reductase (NADPH) activity"/>
    <property type="evidence" value="ECO:0007669"/>
    <property type="project" value="TreeGrafter"/>
</dbReference>
<reference evidence="4 5" key="1">
    <citation type="submission" date="2020-04" db="EMBL/GenBank/DDBJ databases">
        <title>MicrobeNet Type strains.</title>
        <authorList>
            <person name="Nicholson A.C."/>
        </authorList>
    </citation>
    <scope>NUCLEOTIDE SEQUENCE [LARGE SCALE GENOMIC DNA]</scope>
    <source>
        <strain evidence="4 5">DSM 44445</strain>
    </source>
</reference>
<dbReference type="PANTHER" id="PTHR48106:SF13">
    <property type="entry name" value="QUINONE OXIDOREDUCTASE-RELATED"/>
    <property type="match status" value="1"/>
</dbReference>
<evidence type="ECO:0000256" key="1">
    <source>
        <dbReference type="ARBA" id="ARBA00022857"/>
    </source>
</evidence>
<accession>A0A7X6LWX3</accession>
<keyword evidence="1" id="KW-0521">NADP</keyword>
<keyword evidence="5" id="KW-1185">Reference proteome</keyword>
<dbReference type="InterPro" id="IPR020843">
    <property type="entry name" value="ER"/>
</dbReference>
<dbReference type="EMBL" id="JAAXPE010000008">
    <property type="protein sequence ID" value="NKY86145.1"/>
    <property type="molecule type" value="Genomic_DNA"/>
</dbReference>
<evidence type="ECO:0000256" key="2">
    <source>
        <dbReference type="ARBA" id="ARBA00023002"/>
    </source>
</evidence>
<dbReference type="GO" id="GO:0035925">
    <property type="term" value="F:mRNA 3'-UTR AU-rich region binding"/>
    <property type="evidence" value="ECO:0007669"/>
    <property type="project" value="TreeGrafter"/>
</dbReference>
<gene>
    <name evidence="4" type="ORF">HGA07_10970</name>
</gene>
<dbReference type="SMART" id="SM00829">
    <property type="entry name" value="PKS_ER"/>
    <property type="match status" value="1"/>
</dbReference>
<dbReference type="InterPro" id="IPR036291">
    <property type="entry name" value="NAD(P)-bd_dom_sf"/>
</dbReference>
<dbReference type="Proteomes" id="UP000523447">
    <property type="component" value="Unassembled WGS sequence"/>
</dbReference>
<dbReference type="Gene3D" id="3.90.180.10">
    <property type="entry name" value="Medium-chain alcohol dehydrogenases, catalytic domain"/>
    <property type="match status" value="1"/>
</dbReference>
<dbReference type="Pfam" id="PF00107">
    <property type="entry name" value="ADH_zinc_N"/>
    <property type="match status" value="1"/>
</dbReference>
<evidence type="ECO:0000313" key="5">
    <source>
        <dbReference type="Proteomes" id="UP000523447"/>
    </source>
</evidence>
<dbReference type="SUPFAM" id="SSF50129">
    <property type="entry name" value="GroES-like"/>
    <property type="match status" value="1"/>
</dbReference>
<organism evidence="4 5">
    <name type="scientific">Nocardia veterana</name>
    <dbReference type="NCBI Taxonomy" id="132249"/>
    <lineage>
        <taxon>Bacteria</taxon>
        <taxon>Bacillati</taxon>
        <taxon>Actinomycetota</taxon>
        <taxon>Actinomycetes</taxon>
        <taxon>Mycobacteriales</taxon>
        <taxon>Nocardiaceae</taxon>
        <taxon>Nocardia</taxon>
    </lineage>
</organism>
<feature type="domain" description="Enoyl reductase (ER)" evidence="3">
    <location>
        <begin position="12"/>
        <end position="303"/>
    </location>
</feature>
<dbReference type="GO" id="GO:0005829">
    <property type="term" value="C:cytosol"/>
    <property type="evidence" value="ECO:0007669"/>
    <property type="project" value="TreeGrafter"/>
</dbReference>
<dbReference type="RefSeq" id="WP_040720805.1">
    <property type="nucleotide sequence ID" value="NZ_CAWPHS010000078.1"/>
</dbReference>
<dbReference type="InterPro" id="IPR013149">
    <property type="entry name" value="ADH-like_C"/>
</dbReference>
<dbReference type="PANTHER" id="PTHR48106">
    <property type="entry name" value="QUINONE OXIDOREDUCTASE PIG3-RELATED"/>
    <property type="match status" value="1"/>
</dbReference>
<dbReference type="Gene3D" id="3.40.50.720">
    <property type="entry name" value="NAD(P)-binding Rossmann-like Domain"/>
    <property type="match status" value="1"/>
</dbReference>
<dbReference type="GO" id="GO:0070402">
    <property type="term" value="F:NADPH binding"/>
    <property type="evidence" value="ECO:0007669"/>
    <property type="project" value="TreeGrafter"/>
</dbReference>
<comment type="caution">
    <text evidence="4">The sequence shown here is derived from an EMBL/GenBank/DDBJ whole genome shotgun (WGS) entry which is preliminary data.</text>
</comment>
<evidence type="ECO:0000313" key="4">
    <source>
        <dbReference type="EMBL" id="NKY86145.1"/>
    </source>
</evidence>
<dbReference type="SUPFAM" id="SSF51735">
    <property type="entry name" value="NAD(P)-binding Rossmann-fold domains"/>
    <property type="match status" value="1"/>
</dbReference>
<sequence>MRAIQFSPRAAGTARPVAAEVARPEPGPGQLLVRTELAGVGLGLVRMLRADVPPNPGGELIGTVVAVGAGADGSWLGVRVGGVVFDSLYAEYVCAAPAMVTAIPEGVGAADALAVVRGGLVAMGALRAAGSVAGKSVLITGAASGVGHLALQLARAAGAAQVYAAVGTTAKFDFARGCGADSVLTYHDPWPGDVDVVLDGVGGESVQRAVDVLAPRGILVAFSAGGGAVDTSTLLGRLRTVTGFSIGLVSRTQPEVIESYRSELWKLLADSAIRPQVQVRDWSRLDEVVDLVATRRNTGRMAVAITGG</sequence>
<proteinExistence type="predicted"/>
<dbReference type="InterPro" id="IPR011032">
    <property type="entry name" value="GroES-like_sf"/>
</dbReference>
<name>A0A7X6LWX3_9NOCA</name>
<evidence type="ECO:0000259" key="3">
    <source>
        <dbReference type="SMART" id="SM00829"/>
    </source>
</evidence>
<keyword evidence="2" id="KW-0560">Oxidoreductase</keyword>